<dbReference type="SUPFAM" id="SSF53335">
    <property type="entry name" value="S-adenosyl-L-methionine-dependent methyltransferases"/>
    <property type="match status" value="1"/>
</dbReference>
<feature type="domain" description="Methyltransferase" evidence="4">
    <location>
        <begin position="41"/>
        <end position="131"/>
    </location>
</feature>
<dbReference type="CDD" id="cd02440">
    <property type="entry name" value="AdoMet_MTases"/>
    <property type="match status" value="1"/>
</dbReference>
<evidence type="ECO:0000256" key="2">
    <source>
        <dbReference type="ARBA" id="ARBA00022679"/>
    </source>
</evidence>
<dbReference type="GO" id="GO:0043770">
    <property type="term" value="F:demethylmenaquinone methyltransferase activity"/>
    <property type="evidence" value="ECO:0007669"/>
    <property type="project" value="UniProtKB-EC"/>
</dbReference>
<reference evidence="5 6" key="1">
    <citation type="submission" date="2016-06" db="EMBL/GenBank/DDBJ databases">
        <authorList>
            <person name="Kjaerup R.B."/>
            <person name="Dalgaard T.S."/>
            <person name="Juul-Madsen H.R."/>
        </authorList>
    </citation>
    <scope>NUCLEOTIDE SEQUENCE [LARGE SCALE GENOMIC DNA]</scope>
    <source>
        <strain evidence="5 6">CECT 8886</strain>
    </source>
</reference>
<keyword evidence="6" id="KW-1185">Reference proteome</keyword>
<dbReference type="Proteomes" id="UP000092544">
    <property type="component" value="Unassembled WGS sequence"/>
</dbReference>
<gene>
    <name evidence="5" type="primary">ubiE_4</name>
    <name evidence="5" type="ORF">MSP8886_03830</name>
</gene>
<sequence length="209" mass="24163">MLEYYEQRQPEYEKIYSIIERQDDLAWLQRRLEASVLGRRVLEAACGTGYWTRRIANAALYVLATDASEKLAKSALESCEGGHVDYRVMDAFQIPDSSEFDVFLAGFFFSHIKMQQRRTFMKGIDRAMKPGSKVILFDNRYIEGSSTPISSRSEYGDTFQTRTLDDGSAYEVLKNFPDQEELEVLMEEFCHDVSVEESDYFWLAMGTLK</sequence>
<dbReference type="InterPro" id="IPR041698">
    <property type="entry name" value="Methyltransf_25"/>
</dbReference>
<evidence type="ECO:0000259" key="4">
    <source>
        <dbReference type="Pfam" id="PF13649"/>
    </source>
</evidence>
<dbReference type="InterPro" id="IPR029063">
    <property type="entry name" value="SAM-dependent_MTases_sf"/>
</dbReference>
<dbReference type="RefSeq" id="WP_067019631.1">
    <property type="nucleotide sequence ID" value="NZ_FLOB01000014.1"/>
</dbReference>
<evidence type="ECO:0000313" key="5">
    <source>
        <dbReference type="EMBL" id="SBS36744.1"/>
    </source>
</evidence>
<dbReference type="EC" id="2.1.1.163" evidence="5"/>
<dbReference type="Pfam" id="PF13649">
    <property type="entry name" value="Methyltransf_25"/>
    <property type="match status" value="1"/>
</dbReference>
<name>A0A1A8TU91_9GAMM</name>
<dbReference type="STRING" id="1792290.MSP8886_03830"/>
<dbReference type="GO" id="GO:0032259">
    <property type="term" value="P:methylation"/>
    <property type="evidence" value="ECO:0007669"/>
    <property type="project" value="UniProtKB-KW"/>
</dbReference>
<keyword evidence="3" id="KW-0949">S-adenosyl-L-methionine</keyword>
<evidence type="ECO:0000256" key="3">
    <source>
        <dbReference type="ARBA" id="ARBA00022691"/>
    </source>
</evidence>
<dbReference type="AlphaFoldDB" id="A0A1A8TU91"/>
<protein>
    <submittedName>
        <fullName evidence="5">Ubiquinone/menaquinone biosynthesis C-methyltransferase UbiE</fullName>
        <ecNumber evidence="5">2.1.1.163</ecNumber>
    </submittedName>
</protein>
<evidence type="ECO:0000256" key="1">
    <source>
        <dbReference type="ARBA" id="ARBA00022603"/>
    </source>
</evidence>
<accession>A0A1A8TU91</accession>
<keyword evidence="2 5" id="KW-0808">Transferase</keyword>
<keyword evidence="5" id="KW-0830">Ubiquinone</keyword>
<keyword evidence="1 5" id="KW-0489">Methyltransferase</keyword>
<proteinExistence type="predicted"/>
<dbReference type="Gene3D" id="3.40.50.150">
    <property type="entry name" value="Vaccinia Virus protein VP39"/>
    <property type="match status" value="1"/>
</dbReference>
<dbReference type="PANTHER" id="PTHR43464">
    <property type="entry name" value="METHYLTRANSFERASE"/>
    <property type="match status" value="1"/>
</dbReference>
<dbReference type="PANTHER" id="PTHR43464:SF19">
    <property type="entry name" value="UBIQUINONE BIOSYNTHESIS O-METHYLTRANSFERASE, MITOCHONDRIAL"/>
    <property type="match status" value="1"/>
</dbReference>
<organism evidence="5 6">
    <name type="scientific">Marinomonas spartinae</name>
    <dbReference type="NCBI Taxonomy" id="1792290"/>
    <lineage>
        <taxon>Bacteria</taxon>
        <taxon>Pseudomonadati</taxon>
        <taxon>Pseudomonadota</taxon>
        <taxon>Gammaproteobacteria</taxon>
        <taxon>Oceanospirillales</taxon>
        <taxon>Oceanospirillaceae</taxon>
        <taxon>Marinomonas</taxon>
    </lineage>
</organism>
<dbReference type="OrthoDB" id="5800887at2"/>
<evidence type="ECO:0000313" key="6">
    <source>
        <dbReference type="Proteomes" id="UP000092544"/>
    </source>
</evidence>
<dbReference type="EMBL" id="FLOB01000014">
    <property type="protein sequence ID" value="SBS36744.1"/>
    <property type="molecule type" value="Genomic_DNA"/>
</dbReference>